<evidence type="ECO:0000256" key="1">
    <source>
        <dbReference type="SAM" id="MobiDB-lite"/>
    </source>
</evidence>
<proteinExistence type="predicted"/>
<sequence>MSQSSHKQPSQLQLTNNSQNKQHETTKLHPSNSSSDQAENNNDTCSDQSSYGSSPNENFFFSSSDSNSGYLDCIVPDNCLKPASSRSHDHRECYSNNNNIADQSIHSNLRVLENQSHSQCNLITNNVLPVDSTMDSVSNPGNFLCYEGLNLGFWDNREMNSCELSAVINNPLMAAENGCMESYQSITAATSSASFSSVFPPFGDVVDSEYSLF</sequence>
<feature type="compositionally biased region" description="Polar residues" evidence="1">
    <location>
        <begin position="28"/>
        <end position="51"/>
    </location>
</feature>
<evidence type="ECO:0000313" key="3">
    <source>
        <dbReference type="Proteomes" id="UP001630127"/>
    </source>
</evidence>
<dbReference type="AlphaFoldDB" id="A0ABD2YMB6"/>
<dbReference type="Proteomes" id="UP001630127">
    <property type="component" value="Unassembled WGS sequence"/>
</dbReference>
<evidence type="ECO:0000313" key="2">
    <source>
        <dbReference type="EMBL" id="KAL3508066.1"/>
    </source>
</evidence>
<dbReference type="EMBL" id="JBJUIK010000013">
    <property type="protein sequence ID" value="KAL3508066.1"/>
    <property type="molecule type" value="Genomic_DNA"/>
</dbReference>
<keyword evidence="3" id="KW-1185">Reference proteome</keyword>
<feature type="region of interest" description="Disordered" evidence="1">
    <location>
        <begin position="1"/>
        <end position="51"/>
    </location>
</feature>
<feature type="compositionally biased region" description="Polar residues" evidence="1">
    <location>
        <begin position="1"/>
        <end position="20"/>
    </location>
</feature>
<reference evidence="2 3" key="1">
    <citation type="submission" date="2024-11" db="EMBL/GenBank/DDBJ databases">
        <title>A near-complete genome assembly of Cinchona calisaya.</title>
        <authorList>
            <person name="Lian D.C."/>
            <person name="Zhao X.W."/>
            <person name="Wei L."/>
        </authorList>
    </citation>
    <scope>NUCLEOTIDE SEQUENCE [LARGE SCALE GENOMIC DNA]</scope>
    <source>
        <tissue evidence="2">Nenye</tissue>
    </source>
</reference>
<comment type="caution">
    <text evidence="2">The sequence shown here is derived from an EMBL/GenBank/DDBJ whole genome shotgun (WGS) entry which is preliminary data.</text>
</comment>
<protein>
    <submittedName>
        <fullName evidence="2">Uncharacterized protein</fullName>
    </submittedName>
</protein>
<organism evidence="2 3">
    <name type="scientific">Cinchona calisaya</name>
    <dbReference type="NCBI Taxonomy" id="153742"/>
    <lineage>
        <taxon>Eukaryota</taxon>
        <taxon>Viridiplantae</taxon>
        <taxon>Streptophyta</taxon>
        <taxon>Embryophyta</taxon>
        <taxon>Tracheophyta</taxon>
        <taxon>Spermatophyta</taxon>
        <taxon>Magnoliopsida</taxon>
        <taxon>eudicotyledons</taxon>
        <taxon>Gunneridae</taxon>
        <taxon>Pentapetalae</taxon>
        <taxon>asterids</taxon>
        <taxon>lamiids</taxon>
        <taxon>Gentianales</taxon>
        <taxon>Rubiaceae</taxon>
        <taxon>Cinchonoideae</taxon>
        <taxon>Cinchoneae</taxon>
        <taxon>Cinchona</taxon>
    </lineage>
</organism>
<name>A0ABD2YMB6_9GENT</name>
<accession>A0ABD2YMB6</accession>
<gene>
    <name evidence="2" type="ORF">ACH5RR_033448</name>
</gene>